<dbReference type="AlphaFoldDB" id="A0A4S8MTC6"/>
<reference evidence="2 3" key="1">
    <citation type="journal article" date="2019" name="Nat. Ecol. Evol.">
        <title>Megaphylogeny resolves global patterns of mushroom evolution.</title>
        <authorList>
            <person name="Varga T."/>
            <person name="Krizsan K."/>
            <person name="Foldi C."/>
            <person name="Dima B."/>
            <person name="Sanchez-Garcia M."/>
            <person name="Sanchez-Ramirez S."/>
            <person name="Szollosi G.J."/>
            <person name="Szarkandi J.G."/>
            <person name="Papp V."/>
            <person name="Albert L."/>
            <person name="Andreopoulos W."/>
            <person name="Angelini C."/>
            <person name="Antonin V."/>
            <person name="Barry K.W."/>
            <person name="Bougher N.L."/>
            <person name="Buchanan P."/>
            <person name="Buyck B."/>
            <person name="Bense V."/>
            <person name="Catcheside P."/>
            <person name="Chovatia M."/>
            <person name="Cooper J."/>
            <person name="Damon W."/>
            <person name="Desjardin D."/>
            <person name="Finy P."/>
            <person name="Geml J."/>
            <person name="Haridas S."/>
            <person name="Hughes K."/>
            <person name="Justo A."/>
            <person name="Karasinski D."/>
            <person name="Kautmanova I."/>
            <person name="Kiss B."/>
            <person name="Kocsube S."/>
            <person name="Kotiranta H."/>
            <person name="LaButti K.M."/>
            <person name="Lechner B.E."/>
            <person name="Liimatainen K."/>
            <person name="Lipzen A."/>
            <person name="Lukacs Z."/>
            <person name="Mihaltcheva S."/>
            <person name="Morgado L.N."/>
            <person name="Niskanen T."/>
            <person name="Noordeloos M.E."/>
            <person name="Ohm R.A."/>
            <person name="Ortiz-Santana B."/>
            <person name="Ovrebo C."/>
            <person name="Racz N."/>
            <person name="Riley R."/>
            <person name="Savchenko A."/>
            <person name="Shiryaev A."/>
            <person name="Soop K."/>
            <person name="Spirin V."/>
            <person name="Szebenyi C."/>
            <person name="Tomsovsky M."/>
            <person name="Tulloss R.E."/>
            <person name="Uehling J."/>
            <person name="Grigoriev I.V."/>
            <person name="Vagvolgyi C."/>
            <person name="Papp T."/>
            <person name="Martin F.M."/>
            <person name="Miettinen O."/>
            <person name="Hibbett D.S."/>
            <person name="Nagy L.G."/>
        </authorList>
    </citation>
    <scope>NUCLEOTIDE SEQUENCE [LARGE SCALE GENOMIC DNA]</scope>
    <source>
        <strain evidence="2 3">CBS 962.96</strain>
    </source>
</reference>
<dbReference type="Proteomes" id="UP000297245">
    <property type="component" value="Unassembled WGS sequence"/>
</dbReference>
<feature type="transmembrane region" description="Helical" evidence="1">
    <location>
        <begin position="100"/>
        <end position="118"/>
    </location>
</feature>
<evidence type="ECO:0000313" key="2">
    <source>
        <dbReference type="EMBL" id="THV06285.1"/>
    </source>
</evidence>
<name>A0A4S8MTC6_DENBC</name>
<accession>A0A4S8MTC6</accession>
<dbReference type="EMBL" id="ML179044">
    <property type="protein sequence ID" value="THV06285.1"/>
    <property type="molecule type" value="Genomic_DNA"/>
</dbReference>
<dbReference type="OrthoDB" id="2640035at2759"/>
<gene>
    <name evidence="2" type="ORF">K435DRAFT_25975</name>
</gene>
<feature type="transmembrane region" description="Helical" evidence="1">
    <location>
        <begin position="130"/>
        <end position="150"/>
    </location>
</feature>
<keyword evidence="3" id="KW-1185">Reference proteome</keyword>
<keyword evidence="1" id="KW-0472">Membrane</keyword>
<evidence type="ECO:0000256" key="1">
    <source>
        <dbReference type="SAM" id="Phobius"/>
    </source>
</evidence>
<organism evidence="2 3">
    <name type="scientific">Dendrothele bispora (strain CBS 962.96)</name>
    <dbReference type="NCBI Taxonomy" id="1314807"/>
    <lineage>
        <taxon>Eukaryota</taxon>
        <taxon>Fungi</taxon>
        <taxon>Dikarya</taxon>
        <taxon>Basidiomycota</taxon>
        <taxon>Agaricomycotina</taxon>
        <taxon>Agaricomycetes</taxon>
        <taxon>Agaricomycetidae</taxon>
        <taxon>Agaricales</taxon>
        <taxon>Agaricales incertae sedis</taxon>
        <taxon>Dendrothele</taxon>
    </lineage>
</organism>
<protein>
    <submittedName>
        <fullName evidence="2">Uncharacterized protein</fullName>
    </submittedName>
</protein>
<proteinExistence type="predicted"/>
<keyword evidence="1" id="KW-0812">Transmembrane</keyword>
<evidence type="ECO:0000313" key="3">
    <source>
        <dbReference type="Proteomes" id="UP000297245"/>
    </source>
</evidence>
<sequence length="151" mass="17348">MNPMIPLQSTAARHQMTSICTCDHQRSSCPPALNEVESEHSPRPTPEHWRLDRGNNWFILRLLFKVLCAIGHGHANIDNIWDLMHEDKFTDHKDRLASRYSSLAVIGGLLFATTATFVTTEPPRPDMFNYTQRTPYLFLWFGFAATFSLLQ</sequence>
<keyword evidence="1" id="KW-1133">Transmembrane helix</keyword>